<dbReference type="Pfam" id="PF05746">
    <property type="entry name" value="DALR_1"/>
    <property type="match status" value="1"/>
</dbReference>
<dbReference type="Gene3D" id="3.40.50.620">
    <property type="entry name" value="HUPs"/>
    <property type="match status" value="1"/>
</dbReference>
<dbReference type="InterPro" id="IPR035684">
    <property type="entry name" value="ArgRS_core"/>
</dbReference>
<keyword evidence="3 10" id="KW-0963">Cytoplasm</keyword>
<evidence type="ECO:0000256" key="12">
    <source>
        <dbReference type="SAM" id="MobiDB-lite"/>
    </source>
</evidence>
<dbReference type="Proteomes" id="UP000318995">
    <property type="component" value="Unassembled WGS sequence"/>
</dbReference>
<dbReference type="Gene3D" id="3.30.1360.70">
    <property type="entry name" value="Arginyl tRNA synthetase N-terminal domain"/>
    <property type="match status" value="1"/>
</dbReference>
<dbReference type="InterPro" id="IPR001412">
    <property type="entry name" value="aa-tRNA-synth_I_CS"/>
</dbReference>
<comment type="caution">
    <text evidence="15">The sequence shown here is derived from an EMBL/GenBank/DDBJ whole genome shotgun (WGS) entry which is preliminary data.</text>
</comment>
<dbReference type="SUPFAM" id="SSF47323">
    <property type="entry name" value="Anticodon-binding domain of a subclass of class I aminoacyl-tRNA synthetases"/>
    <property type="match status" value="1"/>
</dbReference>
<organism evidence="15 16">
    <name type="scientific">Botrimarina hoheduenensis</name>
    <dbReference type="NCBI Taxonomy" id="2528000"/>
    <lineage>
        <taxon>Bacteria</taxon>
        <taxon>Pseudomonadati</taxon>
        <taxon>Planctomycetota</taxon>
        <taxon>Planctomycetia</taxon>
        <taxon>Pirellulales</taxon>
        <taxon>Lacipirellulaceae</taxon>
        <taxon>Botrimarina</taxon>
    </lineage>
</organism>
<dbReference type="OrthoDB" id="9805987at2"/>
<evidence type="ECO:0000256" key="6">
    <source>
        <dbReference type="ARBA" id="ARBA00022840"/>
    </source>
</evidence>
<sequence length="657" mass="72181">MNALVELRRRFVVALEGLADEPAALAEMILPSQDPRFGDYQANCAMPLGKKLGKPPREIATTLVERLVAAPGWESLCDPPEIAGPGFINLRLKDDGIAARLVTALADTERLGIVPVSAPRKYVLDYSSPNVAKPMHVGHIRSTVIGDALSRVLRFLGHQVITDNHIGDWGTQFGMIIYGYKHFVDTEALAAASVAELSRLYKLVNQIGEHQANLAEKRPALAEKIATQETRLAELATAPPTGDPKQDKQADKKRRQAEGTLADLRREQAELEAKIAAFLADARLSSLAAAHPAIGAAALAETAKLHTSDPENVGLWKRFLPACLEEIQQTYDRLRVTFDHTLGESFYHDRLAGVVEALQKKGLARESDGAQCVFLEGYEAPFIVQKKDGAYLYATTDLATIQYRMEEWAPDAVLYVVDHRQSLHFEQLFATARQIGYDDLELQHISFGTVLGEDGKPYKTRSGSAVGLMGLLDEAVERAGTLAAKSSVLETDTERAAVAERIGIGAIKYADLSHNRTSDYVFSYDKMLAMQGNTAAYMQYSVARVKSIFGRGGIDPETLRGDDATIALSNPAERALAMELLRFTEALARVAAEYKPNYLTAYLFDLAQRFAEFFEQCPVLKADDDATKASRLRLCDLTARTLEQGLALLGIRTVERM</sequence>
<evidence type="ECO:0000256" key="3">
    <source>
        <dbReference type="ARBA" id="ARBA00022490"/>
    </source>
</evidence>
<dbReference type="PROSITE" id="PS00178">
    <property type="entry name" value="AA_TRNA_LIGASE_I"/>
    <property type="match status" value="1"/>
</dbReference>
<dbReference type="RefSeq" id="WP_146572647.1">
    <property type="nucleotide sequence ID" value="NZ_SJPH01000002.1"/>
</dbReference>
<dbReference type="InterPro" id="IPR005148">
    <property type="entry name" value="Arg-tRNA-synth_N"/>
</dbReference>
<dbReference type="Pfam" id="PF03485">
    <property type="entry name" value="Arg_tRNA_synt_N"/>
    <property type="match status" value="1"/>
</dbReference>
<keyword evidence="16" id="KW-1185">Reference proteome</keyword>
<keyword evidence="6 10" id="KW-0067">ATP-binding</keyword>
<gene>
    <name evidence="10 15" type="primary">argS</name>
    <name evidence="15" type="ORF">Pla111_14120</name>
</gene>
<dbReference type="PANTHER" id="PTHR11956:SF5">
    <property type="entry name" value="ARGININE--TRNA LIGASE, CYTOPLASMIC"/>
    <property type="match status" value="1"/>
</dbReference>
<keyword evidence="5 10" id="KW-0547">Nucleotide-binding</keyword>
<feature type="domain" description="Arginyl tRNA synthetase N-terminal" evidence="14">
    <location>
        <begin position="5"/>
        <end position="92"/>
    </location>
</feature>
<dbReference type="SMART" id="SM00836">
    <property type="entry name" value="DALR_1"/>
    <property type="match status" value="1"/>
</dbReference>
<evidence type="ECO:0000256" key="11">
    <source>
        <dbReference type="RuleBase" id="RU363038"/>
    </source>
</evidence>
<dbReference type="InterPro" id="IPR009080">
    <property type="entry name" value="tRNAsynth_Ia_anticodon-bd"/>
</dbReference>
<dbReference type="GO" id="GO:0005737">
    <property type="term" value="C:cytoplasm"/>
    <property type="evidence" value="ECO:0007669"/>
    <property type="project" value="UniProtKB-SubCell"/>
</dbReference>
<dbReference type="SMART" id="SM01016">
    <property type="entry name" value="Arg_tRNA_synt_N"/>
    <property type="match status" value="1"/>
</dbReference>
<keyword evidence="7 10" id="KW-0648">Protein biosynthesis</keyword>
<evidence type="ECO:0000256" key="10">
    <source>
        <dbReference type="HAMAP-Rule" id="MF_00123"/>
    </source>
</evidence>
<dbReference type="EMBL" id="SJPH01000002">
    <property type="protein sequence ID" value="TWT47789.1"/>
    <property type="molecule type" value="Genomic_DNA"/>
</dbReference>
<name>A0A5C5WCM5_9BACT</name>
<evidence type="ECO:0000256" key="8">
    <source>
        <dbReference type="ARBA" id="ARBA00023146"/>
    </source>
</evidence>
<evidence type="ECO:0000256" key="7">
    <source>
        <dbReference type="ARBA" id="ARBA00022917"/>
    </source>
</evidence>
<evidence type="ECO:0000256" key="1">
    <source>
        <dbReference type="ARBA" id="ARBA00004496"/>
    </source>
</evidence>
<dbReference type="InterPro" id="IPR008909">
    <property type="entry name" value="DALR_anticod-bd"/>
</dbReference>
<accession>A0A5C5WCM5</accession>
<dbReference type="CDD" id="cd07956">
    <property type="entry name" value="Anticodon_Ia_Arg"/>
    <property type="match status" value="1"/>
</dbReference>
<dbReference type="PANTHER" id="PTHR11956">
    <property type="entry name" value="ARGINYL-TRNA SYNTHETASE"/>
    <property type="match status" value="1"/>
</dbReference>
<evidence type="ECO:0000259" key="14">
    <source>
        <dbReference type="SMART" id="SM01016"/>
    </source>
</evidence>
<dbReference type="InterPro" id="IPR014729">
    <property type="entry name" value="Rossmann-like_a/b/a_fold"/>
</dbReference>
<dbReference type="FunFam" id="1.10.730.10:FF:000008">
    <property type="entry name" value="Arginine--tRNA ligase"/>
    <property type="match status" value="1"/>
</dbReference>
<dbReference type="SUPFAM" id="SSF55190">
    <property type="entry name" value="Arginyl-tRNA synthetase (ArgRS), N-terminal 'additional' domain"/>
    <property type="match status" value="1"/>
</dbReference>
<dbReference type="HAMAP" id="MF_00123">
    <property type="entry name" value="Arg_tRNA_synth"/>
    <property type="match status" value="1"/>
</dbReference>
<dbReference type="GO" id="GO:0005524">
    <property type="term" value="F:ATP binding"/>
    <property type="evidence" value="ECO:0007669"/>
    <property type="project" value="UniProtKB-UniRule"/>
</dbReference>
<dbReference type="InterPro" id="IPR036695">
    <property type="entry name" value="Arg-tRNA-synth_N_sf"/>
</dbReference>
<evidence type="ECO:0000259" key="13">
    <source>
        <dbReference type="SMART" id="SM00836"/>
    </source>
</evidence>
<dbReference type="CDD" id="cd00671">
    <property type="entry name" value="ArgRS_core"/>
    <property type="match status" value="1"/>
</dbReference>
<comment type="catalytic activity">
    <reaction evidence="9 10">
        <text>tRNA(Arg) + L-arginine + ATP = L-arginyl-tRNA(Arg) + AMP + diphosphate</text>
        <dbReference type="Rhea" id="RHEA:20301"/>
        <dbReference type="Rhea" id="RHEA-COMP:9658"/>
        <dbReference type="Rhea" id="RHEA-COMP:9673"/>
        <dbReference type="ChEBI" id="CHEBI:30616"/>
        <dbReference type="ChEBI" id="CHEBI:32682"/>
        <dbReference type="ChEBI" id="CHEBI:33019"/>
        <dbReference type="ChEBI" id="CHEBI:78442"/>
        <dbReference type="ChEBI" id="CHEBI:78513"/>
        <dbReference type="ChEBI" id="CHEBI:456215"/>
        <dbReference type="EC" id="6.1.1.19"/>
    </reaction>
</comment>
<comment type="similarity">
    <text evidence="2 10 11">Belongs to the class-I aminoacyl-tRNA synthetase family.</text>
</comment>
<evidence type="ECO:0000256" key="9">
    <source>
        <dbReference type="ARBA" id="ARBA00049339"/>
    </source>
</evidence>
<evidence type="ECO:0000313" key="16">
    <source>
        <dbReference type="Proteomes" id="UP000318995"/>
    </source>
</evidence>
<dbReference type="Pfam" id="PF00750">
    <property type="entry name" value="tRNA-synt_1d"/>
    <property type="match status" value="2"/>
</dbReference>
<dbReference type="NCBIfam" id="TIGR00456">
    <property type="entry name" value="argS"/>
    <property type="match status" value="1"/>
</dbReference>
<dbReference type="GO" id="GO:0006420">
    <property type="term" value="P:arginyl-tRNA aminoacylation"/>
    <property type="evidence" value="ECO:0007669"/>
    <property type="project" value="UniProtKB-UniRule"/>
</dbReference>
<reference evidence="15 16" key="1">
    <citation type="submission" date="2019-02" db="EMBL/GenBank/DDBJ databases">
        <title>Deep-cultivation of Planctomycetes and their phenomic and genomic characterization uncovers novel biology.</title>
        <authorList>
            <person name="Wiegand S."/>
            <person name="Jogler M."/>
            <person name="Boedeker C."/>
            <person name="Pinto D."/>
            <person name="Vollmers J."/>
            <person name="Rivas-Marin E."/>
            <person name="Kohn T."/>
            <person name="Peeters S.H."/>
            <person name="Heuer A."/>
            <person name="Rast P."/>
            <person name="Oberbeckmann S."/>
            <person name="Bunk B."/>
            <person name="Jeske O."/>
            <person name="Meyerdierks A."/>
            <person name="Storesund J.E."/>
            <person name="Kallscheuer N."/>
            <person name="Luecker S."/>
            <person name="Lage O.M."/>
            <person name="Pohl T."/>
            <person name="Merkel B.J."/>
            <person name="Hornburger P."/>
            <person name="Mueller R.-W."/>
            <person name="Bruemmer F."/>
            <person name="Labrenz M."/>
            <person name="Spormann A.M."/>
            <person name="Op Den Camp H."/>
            <person name="Overmann J."/>
            <person name="Amann R."/>
            <person name="Jetten M.S.M."/>
            <person name="Mascher T."/>
            <person name="Medema M.H."/>
            <person name="Devos D.P."/>
            <person name="Kaster A.-K."/>
            <person name="Ovreas L."/>
            <person name="Rohde M."/>
            <person name="Galperin M.Y."/>
            <person name="Jogler C."/>
        </authorList>
    </citation>
    <scope>NUCLEOTIDE SEQUENCE [LARGE SCALE GENOMIC DNA]</scope>
    <source>
        <strain evidence="15 16">Pla111</strain>
    </source>
</reference>
<evidence type="ECO:0000313" key="15">
    <source>
        <dbReference type="EMBL" id="TWT47789.1"/>
    </source>
</evidence>
<comment type="subunit">
    <text evidence="10">Monomer.</text>
</comment>
<comment type="subcellular location">
    <subcellularLocation>
        <location evidence="1 10">Cytoplasm</location>
    </subcellularLocation>
</comment>
<keyword evidence="8 10" id="KW-0030">Aminoacyl-tRNA synthetase</keyword>
<evidence type="ECO:0000256" key="2">
    <source>
        <dbReference type="ARBA" id="ARBA00005594"/>
    </source>
</evidence>
<feature type="short sequence motif" description="'HIGH' region" evidence="10">
    <location>
        <begin position="129"/>
        <end position="139"/>
    </location>
</feature>
<evidence type="ECO:0000256" key="4">
    <source>
        <dbReference type="ARBA" id="ARBA00022598"/>
    </source>
</evidence>
<dbReference type="Gene3D" id="1.10.730.10">
    <property type="entry name" value="Isoleucyl-tRNA Synthetase, Domain 1"/>
    <property type="match status" value="1"/>
</dbReference>
<protein>
    <recommendedName>
        <fullName evidence="10">Arginine--tRNA ligase</fullName>
        <ecNumber evidence="10">6.1.1.19</ecNumber>
    </recommendedName>
    <alternativeName>
        <fullName evidence="10">Arginyl-tRNA synthetase</fullName>
        <shortName evidence="10">ArgRS</shortName>
    </alternativeName>
</protein>
<feature type="region of interest" description="Disordered" evidence="12">
    <location>
        <begin position="233"/>
        <end position="257"/>
    </location>
</feature>
<dbReference type="PRINTS" id="PR01038">
    <property type="entry name" value="TRNASYNTHARG"/>
</dbReference>
<dbReference type="AlphaFoldDB" id="A0A5C5WCM5"/>
<feature type="domain" description="DALR anticodon binding" evidence="13">
    <location>
        <begin position="538"/>
        <end position="657"/>
    </location>
</feature>
<dbReference type="GO" id="GO:0004814">
    <property type="term" value="F:arginine-tRNA ligase activity"/>
    <property type="evidence" value="ECO:0007669"/>
    <property type="project" value="UniProtKB-UniRule"/>
</dbReference>
<dbReference type="SUPFAM" id="SSF52374">
    <property type="entry name" value="Nucleotidylyl transferase"/>
    <property type="match status" value="1"/>
</dbReference>
<dbReference type="EC" id="6.1.1.19" evidence="10"/>
<keyword evidence="4 10" id="KW-0436">Ligase</keyword>
<dbReference type="InterPro" id="IPR001278">
    <property type="entry name" value="Arg-tRNA-ligase"/>
</dbReference>
<evidence type="ECO:0000256" key="5">
    <source>
        <dbReference type="ARBA" id="ARBA00022741"/>
    </source>
</evidence>
<proteinExistence type="inferred from homology"/>